<dbReference type="InterPro" id="IPR027417">
    <property type="entry name" value="P-loop_NTPase"/>
</dbReference>
<dbReference type="PROSITE" id="PS50893">
    <property type="entry name" value="ABC_TRANSPORTER_2"/>
    <property type="match status" value="1"/>
</dbReference>
<dbReference type="PANTHER" id="PTHR43335">
    <property type="entry name" value="ABC TRANSPORTER, ATP-BINDING PROTEIN"/>
    <property type="match status" value="1"/>
</dbReference>
<comment type="similarity">
    <text evidence="1">Belongs to the ABC transporter superfamily.</text>
</comment>
<dbReference type="AlphaFoldDB" id="A0AAP4BR94"/>
<dbReference type="InterPro" id="IPR003439">
    <property type="entry name" value="ABC_transporter-like_ATP-bd"/>
</dbReference>
<evidence type="ECO:0000313" key="6">
    <source>
        <dbReference type="EMBL" id="MDK4307045.1"/>
    </source>
</evidence>
<sequence>MAYQLNVTGVSKSFGAHRVLKNIDMTVPSHAIYALLGVNGSGKSTLMKGLVGIQPFNNGAFAFSSHDGLPGKPTNIGSLIESPKFYPSLSALENLYYLARLFGVDASNTRDLLDTVGLDPSLTRPMKNYSLGMKQRFGIALALLGKPEFLILDEPTNGLDPNGVVEIRKLIQQLPATRDVTIMVSSHILSEMQNVATHVGILDQGTIRYSGRIADLLADEKTLLESPAPEELRSWLLDHNLNFTSEDNGCFSLQSEVDMPSLIAEASAAGVPLQSACVKAPSLEEKFFEMTLGTAHVG</sequence>
<evidence type="ECO:0000256" key="4">
    <source>
        <dbReference type="ARBA" id="ARBA00022840"/>
    </source>
</evidence>
<keyword evidence="2" id="KW-0813">Transport</keyword>
<keyword evidence="3" id="KW-0547">Nucleotide-binding</keyword>
<dbReference type="PROSITE" id="PS00211">
    <property type="entry name" value="ABC_TRANSPORTER_1"/>
    <property type="match status" value="1"/>
</dbReference>
<dbReference type="SMART" id="SM00382">
    <property type="entry name" value="AAA"/>
    <property type="match status" value="1"/>
</dbReference>
<dbReference type="RefSeq" id="WP_051619346.1">
    <property type="nucleotide sequence ID" value="NZ_JASNUC010000012.1"/>
</dbReference>
<evidence type="ECO:0000259" key="5">
    <source>
        <dbReference type="PROSITE" id="PS50893"/>
    </source>
</evidence>
<dbReference type="EMBL" id="JASNVH010000007">
    <property type="protein sequence ID" value="MDK4307045.1"/>
    <property type="molecule type" value="Genomic_DNA"/>
</dbReference>
<reference evidence="6" key="1">
    <citation type="submission" date="2023-05" db="EMBL/GenBank/DDBJ databases">
        <title>Metabolic capabilities are highly conserved among human nasal-associated Corynebacterium species in pangenomic analyses.</title>
        <authorList>
            <person name="Tran T.H."/>
            <person name="Roberts A.Q."/>
            <person name="Escapa I.F."/>
            <person name="Gao W."/>
            <person name="Conlan S."/>
            <person name="Kong H."/>
            <person name="Segre J.A."/>
            <person name="Kelly M.S."/>
            <person name="Lemon K.P."/>
        </authorList>
    </citation>
    <scope>NUCLEOTIDE SEQUENCE</scope>
    <source>
        <strain evidence="6">KPL2773</strain>
    </source>
</reference>
<accession>A0AAP4BR94</accession>
<dbReference type="SUPFAM" id="SSF52540">
    <property type="entry name" value="P-loop containing nucleoside triphosphate hydrolases"/>
    <property type="match status" value="1"/>
</dbReference>
<dbReference type="GO" id="GO:0005524">
    <property type="term" value="F:ATP binding"/>
    <property type="evidence" value="ECO:0007669"/>
    <property type="project" value="UniProtKB-KW"/>
</dbReference>
<keyword evidence="4 6" id="KW-0067">ATP-binding</keyword>
<evidence type="ECO:0000256" key="3">
    <source>
        <dbReference type="ARBA" id="ARBA00022741"/>
    </source>
</evidence>
<protein>
    <submittedName>
        <fullName evidence="6">ATP-binding cassette domain-containing protein</fullName>
    </submittedName>
</protein>
<evidence type="ECO:0000256" key="2">
    <source>
        <dbReference type="ARBA" id="ARBA00022448"/>
    </source>
</evidence>
<dbReference type="InterPro" id="IPR003593">
    <property type="entry name" value="AAA+_ATPase"/>
</dbReference>
<feature type="domain" description="ABC transporter" evidence="5">
    <location>
        <begin position="5"/>
        <end position="229"/>
    </location>
</feature>
<comment type="caution">
    <text evidence="6">The sequence shown here is derived from an EMBL/GenBank/DDBJ whole genome shotgun (WGS) entry which is preliminary data.</text>
</comment>
<dbReference type="Pfam" id="PF00005">
    <property type="entry name" value="ABC_tran"/>
    <property type="match status" value="1"/>
</dbReference>
<name>A0AAP4BR94_9CORY</name>
<proteinExistence type="inferred from homology"/>
<dbReference type="InterPro" id="IPR017871">
    <property type="entry name" value="ABC_transporter-like_CS"/>
</dbReference>
<gene>
    <name evidence="6" type="ORF">QPX42_05735</name>
</gene>
<dbReference type="GeneID" id="42782524"/>
<dbReference type="GO" id="GO:0016887">
    <property type="term" value="F:ATP hydrolysis activity"/>
    <property type="evidence" value="ECO:0007669"/>
    <property type="project" value="InterPro"/>
</dbReference>
<dbReference type="Gene3D" id="3.40.50.300">
    <property type="entry name" value="P-loop containing nucleotide triphosphate hydrolases"/>
    <property type="match status" value="1"/>
</dbReference>
<dbReference type="Proteomes" id="UP001224412">
    <property type="component" value="Unassembled WGS sequence"/>
</dbReference>
<organism evidence="6 7">
    <name type="scientific">Corynebacterium pseudodiphtheriticum</name>
    <dbReference type="NCBI Taxonomy" id="37637"/>
    <lineage>
        <taxon>Bacteria</taxon>
        <taxon>Bacillati</taxon>
        <taxon>Actinomycetota</taxon>
        <taxon>Actinomycetes</taxon>
        <taxon>Mycobacteriales</taxon>
        <taxon>Corynebacteriaceae</taxon>
        <taxon>Corynebacterium</taxon>
    </lineage>
</organism>
<evidence type="ECO:0000256" key="1">
    <source>
        <dbReference type="ARBA" id="ARBA00005417"/>
    </source>
</evidence>
<evidence type="ECO:0000313" key="7">
    <source>
        <dbReference type="Proteomes" id="UP001224412"/>
    </source>
</evidence>